<comment type="caution">
    <text evidence="2">The sequence shown here is derived from an EMBL/GenBank/DDBJ whole genome shotgun (WGS) entry which is preliminary data.</text>
</comment>
<dbReference type="EMBL" id="JACHMF010000001">
    <property type="protein sequence ID" value="MBB4693058.1"/>
    <property type="molecule type" value="Genomic_DNA"/>
</dbReference>
<gene>
    <name evidence="2" type="ORF">BKA14_003206</name>
</gene>
<reference evidence="2 3" key="1">
    <citation type="submission" date="2020-08" db="EMBL/GenBank/DDBJ databases">
        <title>Sequencing the genomes of 1000 actinobacteria strains.</title>
        <authorList>
            <person name="Klenk H.-P."/>
        </authorList>
    </citation>
    <scope>NUCLEOTIDE SEQUENCE [LARGE SCALE GENOMIC DNA]</scope>
    <source>
        <strain evidence="2 3">DSM 45518</strain>
    </source>
</reference>
<accession>A0A7W7CR01</accession>
<evidence type="ECO:0000313" key="2">
    <source>
        <dbReference type="EMBL" id="MBB4693058.1"/>
    </source>
</evidence>
<dbReference type="AlphaFoldDB" id="A0A7W7CR01"/>
<feature type="region of interest" description="Disordered" evidence="1">
    <location>
        <begin position="67"/>
        <end position="103"/>
    </location>
</feature>
<organism evidence="2 3">
    <name type="scientific">Paractinoplanes abujensis</name>
    <dbReference type="NCBI Taxonomy" id="882441"/>
    <lineage>
        <taxon>Bacteria</taxon>
        <taxon>Bacillati</taxon>
        <taxon>Actinomycetota</taxon>
        <taxon>Actinomycetes</taxon>
        <taxon>Micromonosporales</taxon>
        <taxon>Micromonosporaceae</taxon>
        <taxon>Paractinoplanes</taxon>
    </lineage>
</organism>
<keyword evidence="3" id="KW-1185">Reference proteome</keyword>
<proteinExistence type="predicted"/>
<dbReference type="Proteomes" id="UP000542742">
    <property type="component" value="Unassembled WGS sequence"/>
</dbReference>
<evidence type="ECO:0000313" key="3">
    <source>
        <dbReference type="Proteomes" id="UP000542742"/>
    </source>
</evidence>
<name>A0A7W7CR01_9ACTN</name>
<protein>
    <submittedName>
        <fullName evidence="2">Uncharacterized protein</fullName>
    </submittedName>
</protein>
<dbReference type="RefSeq" id="WP_184951719.1">
    <property type="nucleotide sequence ID" value="NZ_JACHMF010000001.1"/>
</dbReference>
<evidence type="ECO:0000256" key="1">
    <source>
        <dbReference type="SAM" id="MobiDB-lite"/>
    </source>
</evidence>
<sequence>MQALTAVAAVIDIPPCTIEAHRIAPPGGDTFVRSERRIAGYDKLSLEFTVDTRQWRLTNDELLDLGRTTAQPDGRPSARLRNVTFDPGPAVTEGQVEDCGEGG</sequence>